<sequence>MSRSRTLAAIAAVTGLALLAGCNRQPPKFVPASTDSTAKAAPDSFGVRVTRALERWESQPGDAAAAMTGALIADDLGRHGDRPIAERARTVLDSCGFSGEVSGAGPVAAINLFARSDPSGGAWPSLFWRDGATVRVQPVDGSGMRLVDLAWRPAALDPAHAGADAGGQAALLFTRNGPRGPQPVVLVWRRPTGAAAWTLVQTLGPDSLGGTGSARFVGSPDGAQIEAHTFRGAPGFDECATCPHVMHTLRFAWATDGFAKRADVSVPSPYATFVALIAALKAGDHDLAARRLADPTLLESADRYQWGRGPGLWRVAPGTEEGANEMVFFHGAREAYRVRFSPRGTDWVVSDLQPVDRSIE</sequence>
<dbReference type="EMBL" id="JACQAY010000306">
    <property type="protein sequence ID" value="MBI3540447.1"/>
    <property type="molecule type" value="Genomic_DNA"/>
</dbReference>
<evidence type="ECO:0008006" key="4">
    <source>
        <dbReference type="Google" id="ProtNLM"/>
    </source>
</evidence>
<organism evidence="2 3">
    <name type="scientific">Eiseniibacteriota bacterium</name>
    <dbReference type="NCBI Taxonomy" id="2212470"/>
    <lineage>
        <taxon>Bacteria</taxon>
        <taxon>Candidatus Eiseniibacteriota</taxon>
    </lineage>
</organism>
<evidence type="ECO:0000256" key="1">
    <source>
        <dbReference type="SAM" id="SignalP"/>
    </source>
</evidence>
<proteinExistence type="predicted"/>
<keyword evidence="1" id="KW-0732">Signal</keyword>
<evidence type="ECO:0000313" key="3">
    <source>
        <dbReference type="Proteomes" id="UP000807850"/>
    </source>
</evidence>
<dbReference type="AlphaFoldDB" id="A0A9D6L602"/>
<comment type="caution">
    <text evidence="2">The sequence shown here is derived from an EMBL/GenBank/DDBJ whole genome shotgun (WGS) entry which is preliminary data.</text>
</comment>
<feature type="chain" id="PRO_5039416818" description="Lipoprotein" evidence="1">
    <location>
        <begin position="20"/>
        <end position="360"/>
    </location>
</feature>
<evidence type="ECO:0000313" key="2">
    <source>
        <dbReference type="EMBL" id="MBI3540447.1"/>
    </source>
</evidence>
<dbReference type="Proteomes" id="UP000807850">
    <property type="component" value="Unassembled WGS sequence"/>
</dbReference>
<name>A0A9D6L602_UNCEI</name>
<gene>
    <name evidence="2" type="ORF">HY076_09265</name>
</gene>
<accession>A0A9D6L602</accession>
<feature type="signal peptide" evidence="1">
    <location>
        <begin position="1"/>
        <end position="19"/>
    </location>
</feature>
<reference evidence="2" key="1">
    <citation type="submission" date="2020-07" db="EMBL/GenBank/DDBJ databases">
        <title>Huge and variable diversity of episymbiotic CPR bacteria and DPANN archaea in groundwater ecosystems.</title>
        <authorList>
            <person name="He C.Y."/>
            <person name="Keren R."/>
            <person name="Whittaker M."/>
            <person name="Farag I.F."/>
            <person name="Doudna J."/>
            <person name="Cate J.H.D."/>
            <person name="Banfield J.F."/>
        </authorList>
    </citation>
    <scope>NUCLEOTIDE SEQUENCE</scope>
    <source>
        <strain evidence="2">NC_groundwater_928_Pr1_S-0.2um_72_17</strain>
    </source>
</reference>
<protein>
    <recommendedName>
        <fullName evidence="4">Lipoprotein</fullName>
    </recommendedName>
</protein>
<dbReference type="PROSITE" id="PS51257">
    <property type="entry name" value="PROKAR_LIPOPROTEIN"/>
    <property type="match status" value="1"/>
</dbReference>